<dbReference type="InParanoid" id="A0A165DAP8"/>
<evidence type="ECO:0000313" key="1">
    <source>
        <dbReference type="EMBL" id="KZT52407.1"/>
    </source>
</evidence>
<accession>A0A165DAP8</accession>
<reference evidence="1 2" key="1">
    <citation type="journal article" date="2016" name="Mol. Biol. Evol.">
        <title>Comparative Genomics of Early-Diverging Mushroom-Forming Fungi Provides Insights into the Origins of Lignocellulose Decay Capabilities.</title>
        <authorList>
            <person name="Nagy L.G."/>
            <person name="Riley R."/>
            <person name="Tritt A."/>
            <person name="Adam C."/>
            <person name="Daum C."/>
            <person name="Floudas D."/>
            <person name="Sun H."/>
            <person name="Yadav J.S."/>
            <person name="Pangilinan J."/>
            <person name="Larsson K.H."/>
            <person name="Matsuura K."/>
            <person name="Barry K."/>
            <person name="Labutti K."/>
            <person name="Kuo R."/>
            <person name="Ohm R.A."/>
            <person name="Bhattacharya S.S."/>
            <person name="Shirouzu T."/>
            <person name="Yoshinaga Y."/>
            <person name="Martin F.M."/>
            <person name="Grigoriev I.V."/>
            <person name="Hibbett D.S."/>
        </authorList>
    </citation>
    <scope>NUCLEOTIDE SEQUENCE [LARGE SCALE GENOMIC DNA]</scope>
    <source>
        <strain evidence="1 2">HHB12733</strain>
    </source>
</reference>
<gene>
    <name evidence="1" type="ORF">CALCODRAFT_91069</name>
</gene>
<dbReference type="EMBL" id="KV424067">
    <property type="protein sequence ID" value="KZT52407.1"/>
    <property type="molecule type" value="Genomic_DNA"/>
</dbReference>
<sequence>MMRVRPISKSCHGKTAMFYCWHVEQAAAVHTSTSRCSCRGVDHRRMRVPSSGVGRILEKRPCT</sequence>
<proteinExistence type="predicted"/>
<keyword evidence="2" id="KW-1185">Reference proteome</keyword>
<organism evidence="1 2">
    <name type="scientific">Calocera cornea HHB12733</name>
    <dbReference type="NCBI Taxonomy" id="1353952"/>
    <lineage>
        <taxon>Eukaryota</taxon>
        <taxon>Fungi</taxon>
        <taxon>Dikarya</taxon>
        <taxon>Basidiomycota</taxon>
        <taxon>Agaricomycotina</taxon>
        <taxon>Dacrymycetes</taxon>
        <taxon>Dacrymycetales</taxon>
        <taxon>Dacrymycetaceae</taxon>
        <taxon>Calocera</taxon>
    </lineage>
</organism>
<dbReference type="AlphaFoldDB" id="A0A165DAP8"/>
<protein>
    <submittedName>
        <fullName evidence="1">Uncharacterized protein</fullName>
    </submittedName>
</protein>
<dbReference type="Proteomes" id="UP000076842">
    <property type="component" value="Unassembled WGS sequence"/>
</dbReference>
<name>A0A165DAP8_9BASI</name>
<evidence type="ECO:0000313" key="2">
    <source>
        <dbReference type="Proteomes" id="UP000076842"/>
    </source>
</evidence>